<dbReference type="RefSeq" id="WP_159399454.1">
    <property type="nucleotide sequence ID" value="NZ_LT962942.1"/>
</dbReference>
<feature type="transmembrane region" description="Helical" evidence="1">
    <location>
        <begin position="37"/>
        <end position="55"/>
    </location>
</feature>
<keyword evidence="1" id="KW-0472">Membrane</keyword>
<dbReference type="EMBL" id="LT963352">
    <property type="protein sequence ID" value="SOR81876.1"/>
    <property type="molecule type" value="Genomic_DNA"/>
</dbReference>
<evidence type="ECO:0000313" key="3">
    <source>
        <dbReference type="Proteomes" id="UP000235464"/>
    </source>
</evidence>
<name>A0A2N9BEV9_STRCX</name>
<keyword evidence="1" id="KW-0812">Transmembrane</keyword>
<evidence type="ECO:0000256" key="1">
    <source>
        <dbReference type="SAM" id="Phobius"/>
    </source>
</evidence>
<evidence type="ECO:0000313" key="2">
    <source>
        <dbReference type="EMBL" id="SOR81876.1"/>
    </source>
</evidence>
<feature type="transmembrane region" description="Helical" evidence="1">
    <location>
        <begin position="7"/>
        <end position="25"/>
    </location>
</feature>
<organism evidence="2 3">
    <name type="scientific">Streptomyces chartreusis NRRL 3882</name>
    <dbReference type="NCBI Taxonomy" id="1079985"/>
    <lineage>
        <taxon>Bacteria</taxon>
        <taxon>Bacillati</taxon>
        <taxon>Actinomycetota</taxon>
        <taxon>Actinomycetes</taxon>
        <taxon>Kitasatosporales</taxon>
        <taxon>Streptomycetaceae</taxon>
        <taxon>Streptomyces</taxon>
    </lineage>
</organism>
<sequence>MSRTGRWLLAIAIALVVFALCVWLGDLLLPWDRATRIGTGAGAGAVVAGVLGAWASSLIGSAGRTPAPAANGPTASGERAVATQDNSGVIVTGDNGTVQR</sequence>
<dbReference type="AlphaFoldDB" id="A0A2N9BEV9"/>
<protein>
    <submittedName>
        <fullName evidence="2">Uncharacterized protein</fullName>
    </submittedName>
</protein>
<dbReference type="Proteomes" id="UP000235464">
    <property type="component" value="Chromosome I"/>
</dbReference>
<keyword evidence="1" id="KW-1133">Transmembrane helix</keyword>
<reference evidence="3" key="1">
    <citation type="submission" date="2017-11" db="EMBL/GenBank/DDBJ databases">
        <authorList>
            <person name="Wibberg D."/>
        </authorList>
    </citation>
    <scope>NUCLEOTIDE SEQUENCE [LARGE SCALE GENOMIC DNA]</scope>
</reference>
<dbReference type="OrthoDB" id="9976250at2"/>
<proteinExistence type="predicted"/>
<accession>A0A2N9BEV9</accession>
<gene>
    <name evidence="2" type="ORF">SCNRRL3882_5328</name>
</gene>
<keyword evidence="3" id="KW-1185">Reference proteome</keyword>